<evidence type="ECO:0000313" key="2">
    <source>
        <dbReference type="EMBL" id="KAL1625561.1"/>
    </source>
</evidence>
<feature type="region of interest" description="Disordered" evidence="1">
    <location>
        <begin position="301"/>
        <end position="326"/>
    </location>
</feature>
<evidence type="ECO:0000256" key="1">
    <source>
        <dbReference type="SAM" id="MobiDB-lite"/>
    </source>
</evidence>
<sequence>MLIWIQKWEEFDRMDRGILFDMYPELLNHERRRPDIPEIDPLLRDVWKHDSVQNIHDRWNATVVCEALKETKDFFGQEDQIWMILGSSAQPLKTAPKAYPLRPDWAAIFKTKGWKPGQDAAKSMMPGDTKVSTGWKSEEIVPGSTMKATTRREEWFKPLAQIFTYCRTLRVRYGYLITDQELVAVRIGYRTKVPKKKGKRTVDAEMDHMDKDGWLEYARVTWTQEESSSSLTVNLALWWLHLLAANDNSIRWKYPPLKEETLYGQGRSTVHEHEQSQNSDVTDAPLHSFNGSIANSRYDFRKRHRADEQQGNKKKVRIGDPVDESD</sequence>
<name>A0ABR3SNZ4_9PEZI</name>
<evidence type="ECO:0000313" key="3">
    <source>
        <dbReference type="Proteomes" id="UP001521116"/>
    </source>
</evidence>
<organism evidence="2 3">
    <name type="scientific">Neofusicoccum ribis</name>
    <dbReference type="NCBI Taxonomy" id="45134"/>
    <lineage>
        <taxon>Eukaryota</taxon>
        <taxon>Fungi</taxon>
        <taxon>Dikarya</taxon>
        <taxon>Ascomycota</taxon>
        <taxon>Pezizomycotina</taxon>
        <taxon>Dothideomycetes</taxon>
        <taxon>Dothideomycetes incertae sedis</taxon>
        <taxon>Botryosphaeriales</taxon>
        <taxon>Botryosphaeriaceae</taxon>
        <taxon>Neofusicoccum</taxon>
    </lineage>
</organism>
<comment type="caution">
    <text evidence="2">The sequence shown here is derived from an EMBL/GenBank/DDBJ whole genome shotgun (WGS) entry which is preliminary data.</text>
</comment>
<feature type="region of interest" description="Disordered" evidence="1">
    <location>
        <begin position="265"/>
        <end position="288"/>
    </location>
</feature>
<accession>A0ABR3SNZ4</accession>
<dbReference type="Proteomes" id="UP001521116">
    <property type="component" value="Unassembled WGS sequence"/>
</dbReference>
<keyword evidence="3" id="KW-1185">Reference proteome</keyword>
<reference evidence="2 3" key="1">
    <citation type="submission" date="2024-02" db="EMBL/GenBank/DDBJ databases">
        <title>De novo assembly and annotation of 12 fungi associated with fruit tree decline syndrome in Ontario, Canada.</title>
        <authorList>
            <person name="Sulman M."/>
            <person name="Ellouze W."/>
            <person name="Ilyukhin E."/>
        </authorList>
    </citation>
    <scope>NUCLEOTIDE SEQUENCE [LARGE SCALE GENOMIC DNA]</scope>
    <source>
        <strain evidence="2 3">M1-105</strain>
    </source>
</reference>
<protein>
    <submittedName>
        <fullName evidence="2">Uncharacterized protein</fullName>
    </submittedName>
</protein>
<dbReference type="EMBL" id="JAJVDC020000093">
    <property type="protein sequence ID" value="KAL1625561.1"/>
    <property type="molecule type" value="Genomic_DNA"/>
</dbReference>
<proteinExistence type="predicted"/>
<gene>
    <name evidence="2" type="ORF">SLS56_007308</name>
</gene>